<accession>A0A348FWD4</accession>
<gene>
    <name evidence="2" type="ORF">BLTE_03020</name>
</gene>
<organism evidence="2 3">
    <name type="scientific">Blastochloris tepida</name>
    <dbReference type="NCBI Taxonomy" id="2233851"/>
    <lineage>
        <taxon>Bacteria</taxon>
        <taxon>Pseudomonadati</taxon>
        <taxon>Pseudomonadota</taxon>
        <taxon>Alphaproteobacteria</taxon>
        <taxon>Hyphomicrobiales</taxon>
        <taxon>Blastochloridaceae</taxon>
        <taxon>Blastochloris</taxon>
    </lineage>
</organism>
<protein>
    <recommendedName>
        <fullName evidence="4">DUF3592 domain-containing protein</fullName>
    </recommendedName>
</protein>
<dbReference type="EMBL" id="AP018907">
    <property type="protein sequence ID" value="BBF91617.1"/>
    <property type="molecule type" value="Genomic_DNA"/>
</dbReference>
<keyword evidence="3" id="KW-1185">Reference proteome</keyword>
<evidence type="ECO:0000313" key="3">
    <source>
        <dbReference type="Proteomes" id="UP000266934"/>
    </source>
</evidence>
<keyword evidence="1" id="KW-1133">Transmembrane helix</keyword>
<dbReference type="KEGG" id="blag:BLTE_03020"/>
<proteinExistence type="predicted"/>
<reference evidence="2 3" key="1">
    <citation type="submission" date="2018-08" db="EMBL/GenBank/DDBJ databases">
        <title>Complete genome sequencing of Blastochloris tepida GI.</title>
        <authorList>
            <person name="Tsukatani Y."/>
            <person name="Mori H."/>
        </authorList>
    </citation>
    <scope>NUCLEOTIDE SEQUENCE [LARGE SCALE GENOMIC DNA]</scope>
    <source>
        <strain evidence="2 3">GI</strain>
    </source>
</reference>
<evidence type="ECO:0000313" key="2">
    <source>
        <dbReference type="EMBL" id="BBF91617.1"/>
    </source>
</evidence>
<evidence type="ECO:0008006" key="4">
    <source>
        <dbReference type="Google" id="ProtNLM"/>
    </source>
</evidence>
<sequence>MFLELRVITRLALAALGILLVAWGLGMPLVATFGAEAEGRVTHVRRQGGERGEAVPNRYTYAIAYEFRLPDGTLAEGVTQRVGDAFAPRLSEGGRPLKVRYLPSFPRISTLGWRWENAIENLIVAAVGSLLIVLPWRSRKGAEKRARRQA</sequence>
<keyword evidence="1" id="KW-0812">Transmembrane</keyword>
<dbReference type="AlphaFoldDB" id="A0A348FWD4"/>
<feature type="transmembrane region" description="Helical" evidence="1">
    <location>
        <begin position="118"/>
        <end position="138"/>
    </location>
</feature>
<evidence type="ECO:0000256" key="1">
    <source>
        <dbReference type="SAM" id="Phobius"/>
    </source>
</evidence>
<name>A0A348FWD4_9HYPH</name>
<keyword evidence="1" id="KW-0472">Membrane</keyword>
<dbReference type="Proteomes" id="UP000266934">
    <property type="component" value="Chromosome"/>
</dbReference>